<dbReference type="NCBIfam" id="TIGR03662">
    <property type="entry name" value="Chlor_Arch_YYY"/>
    <property type="match status" value="1"/>
</dbReference>
<dbReference type="KEGG" id="ave:Arcve_1554"/>
<feature type="transmembrane region" description="Helical" evidence="1">
    <location>
        <begin position="346"/>
        <end position="364"/>
    </location>
</feature>
<keyword evidence="3" id="KW-1185">Reference proteome</keyword>
<evidence type="ECO:0000313" key="3">
    <source>
        <dbReference type="Proteomes" id="UP000008136"/>
    </source>
</evidence>
<evidence type="ECO:0000313" key="2">
    <source>
        <dbReference type="EMBL" id="AEA47556.1"/>
    </source>
</evidence>
<dbReference type="eggNOG" id="arCOG00563">
    <property type="taxonomic scope" value="Archaea"/>
</dbReference>
<feature type="transmembrane region" description="Helical" evidence="1">
    <location>
        <begin position="441"/>
        <end position="459"/>
    </location>
</feature>
<feature type="transmembrane region" description="Helical" evidence="1">
    <location>
        <begin position="409"/>
        <end position="426"/>
    </location>
</feature>
<organism evidence="2 3">
    <name type="scientific">Archaeoglobus veneficus (strain DSM 11195 / SNP6)</name>
    <dbReference type="NCBI Taxonomy" id="693661"/>
    <lineage>
        <taxon>Archaea</taxon>
        <taxon>Methanobacteriati</taxon>
        <taxon>Methanobacteriota</taxon>
        <taxon>Archaeoglobi</taxon>
        <taxon>Archaeoglobales</taxon>
        <taxon>Archaeoglobaceae</taxon>
        <taxon>Archaeoglobus</taxon>
    </lineage>
</organism>
<feature type="transmembrane region" description="Helical" evidence="1">
    <location>
        <begin position="314"/>
        <end position="334"/>
    </location>
</feature>
<feature type="transmembrane region" description="Helical" evidence="1">
    <location>
        <begin position="12"/>
        <end position="32"/>
    </location>
</feature>
<keyword evidence="1" id="KW-1133">Transmembrane helix</keyword>
<feature type="transmembrane region" description="Helical" evidence="1">
    <location>
        <begin position="179"/>
        <end position="205"/>
    </location>
</feature>
<feature type="transmembrane region" description="Helical" evidence="1">
    <location>
        <begin position="466"/>
        <end position="483"/>
    </location>
</feature>
<dbReference type="PANTHER" id="PTHR10790">
    <property type="entry name" value="TPR-DOMAIN CONTAINING PROTEIN"/>
    <property type="match status" value="1"/>
</dbReference>
<sequence>MLKTIKDCGYSVSKQFGIVTIVYITWILSSLRVLKFDFSVILALFSLLALSLLTLKRVKFSRGIILQEVLFVSTFFISLTYLMHKPEIYFAYSEDFMDFAFLKSILRSDYFPPQDPWFAGENLSYYFGHLIAAILIKISGVEAEAGYNLAVAAFFSIAVQSAFGIGYNLSGRKLHGLATAVLTCFTGFVSGLFQLLAYVTGTGIFNYKPFNGGLTDWLLLFDFSSATRIIPHTINFYPFFTFLQGDMHAHFTSIPFQLAFTGICLAIYQRFNVISFASALAFALFFIGINTWDFPAYLILLIATAYLATKNRMFLIPGVAITMAFLYSLLNGYIGFVDERTNAVDFLQIFAVFTFITLAYLAGIKLRMAVILLSITTIGFLLNFQLAFLLALIVLLLQNRKKEAEFPAILALTAMLLLIFCELFYIDDAYEEPYERMNTVMKVYMEVWLLWGVSSAFFLTRLRKAAKAISVILIAASLIHPFASAVSMPNKAFMGETEELTLNGMKWLEECKPEEYRAIRWLENKSGVVLEAPGEAYRYSSRVSTFTGLPTVIGWVSHEVMWGRGWDAVNESVRDVDSIYLNAPKDLVEKYKIRYIFVGEVEKKRYGKIRLDECEWLRKAYEDCGVVVYEVLEN</sequence>
<feature type="transmembrane region" description="Helical" evidence="1">
    <location>
        <begin position="249"/>
        <end position="268"/>
    </location>
</feature>
<keyword evidence="1" id="KW-0472">Membrane</keyword>
<protein>
    <submittedName>
        <fullName evidence="2">YYY membrane protein</fullName>
    </submittedName>
</protein>
<gene>
    <name evidence="2" type="ordered locus">Arcve_1554</name>
</gene>
<dbReference type="Proteomes" id="UP000008136">
    <property type="component" value="Chromosome"/>
</dbReference>
<keyword evidence="1" id="KW-0812">Transmembrane</keyword>
<dbReference type="Pfam" id="PF10060">
    <property type="entry name" value="DUF2298"/>
    <property type="match status" value="1"/>
</dbReference>
<accession>F2KPM8</accession>
<dbReference type="InterPro" id="IPR018746">
    <property type="entry name" value="DUF2298"/>
</dbReference>
<dbReference type="RefSeq" id="WP_013684214.1">
    <property type="nucleotide sequence ID" value="NC_015320.1"/>
</dbReference>
<feature type="transmembrane region" description="Helical" evidence="1">
    <location>
        <begin position="38"/>
        <end position="55"/>
    </location>
</feature>
<feature type="transmembrane region" description="Helical" evidence="1">
    <location>
        <begin position="370"/>
        <end position="397"/>
    </location>
</feature>
<dbReference type="HOGENOM" id="CLU_011570_1_0_2"/>
<dbReference type="GeneID" id="10394678"/>
<evidence type="ECO:0000256" key="1">
    <source>
        <dbReference type="SAM" id="Phobius"/>
    </source>
</evidence>
<reference evidence="2 3" key="1">
    <citation type="submission" date="2011-03" db="EMBL/GenBank/DDBJ databases">
        <title>The complete genome of Archaeoglobus veneficus SNP6.</title>
        <authorList>
            <consortium name="US DOE Joint Genome Institute (JGI-PGF)"/>
            <person name="Lucas S."/>
            <person name="Copeland A."/>
            <person name="Lapidus A."/>
            <person name="Bruce D."/>
            <person name="Goodwin L."/>
            <person name="Pitluck S."/>
            <person name="Kyrpides N."/>
            <person name="Mavromatis K."/>
            <person name="Pagani I."/>
            <person name="Ivanova N."/>
            <person name="Mikhailova N."/>
            <person name="Lu M."/>
            <person name="Detter J.C."/>
            <person name="Tapia R."/>
            <person name="Han C."/>
            <person name="Land M."/>
            <person name="Hauser L."/>
            <person name="Markowitz V."/>
            <person name="Cheng J.-F."/>
            <person name="Hugenholtz P."/>
            <person name="Woyke T."/>
            <person name="Wu D."/>
            <person name="Spring S."/>
            <person name="Brambilla E."/>
            <person name="Klenk H.-P."/>
            <person name="Eisen J.A."/>
        </authorList>
    </citation>
    <scope>NUCLEOTIDE SEQUENCE [LARGE SCALE GENOMIC DNA]</scope>
    <source>
        <strain>SNP6</strain>
    </source>
</reference>
<name>F2KPM8_ARCVS</name>
<dbReference type="STRING" id="693661.Arcve_1554"/>
<feature type="transmembrane region" description="Helical" evidence="1">
    <location>
        <begin position="280"/>
        <end position="308"/>
    </location>
</feature>
<dbReference type="AlphaFoldDB" id="F2KPM8"/>
<proteinExistence type="predicted"/>
<feature type="transmembrane region" description="Helical" evidence="1">
    <location>
        <begin position="64"/>
        <end position="83"/>
    </location>
</feature>
<dbReference type="EMBL" id="CP002588">
    <property type="protein sequence ID" value="AEA47556.1"/>
    <property type="molecule type" value="Genomic_DNA"/>
</dbReference>
<feature type="transmembrane region" description="Helical" evidence="1">
    <location>
        <begin position="147"/>
        <end position="167"/>
    </location>
</feature>
<dbReference type="PANTHER" id="PTHR10790:SF51">
    <property type="entry name" value="TETRATRICOPEPTIDE REPEAT PROTEIN"/>
    <property type="match status" value="1"/>
</dbReference>
<dbReference type="OrthoDB" id="313199at2157"/>